<accession>A0ABS5ZSA7</accession>
<dbReference type="EMBL" id="JABELD010000109">
    <property type="protein sequence ID" value="MBU2739525.1"/>
    <property type="molecule type" value="Genomic_DNA"/>
</dbReference>
<dbReference type="Gene3D" id="3.30.2310.20">
    <property type="entry name" value="RelE-like"/>
    <property type="match status" value="1"/>
</dbReference>
<gene>
    <name evidence="2" type="ORF">HJG40_12180</name>
</gene>
<dbReference type="InterPro" id="IPR035093">
    <property type="entry name" value="RelE/ParE_toxin_dom_sf"/>
</dbReference>
<dbReference type="InterPro" id="IPR007712">
    <property type="entry name" value="RelE/ParE_toxin"/>
</dbReference>
<evidence type="ECO:0000313" key="2">
    <source>
        <dbReference type="EMBL" id="MBU2739525.1"/>
    </source>
</evidence>
<sequence length="91" mass="10731">MKLRFLDVADEELTEAWRFYDEAGAGVADAFLAEVTEAINRIERYPNAWQKLSGQWHRCLMRRFPYGLIYTHNDHEILVVAVAHLHRNPNY</sequence>
<evidence type="ECO:0000313" key="3">
    <source>
        <dbReference type="Proteomes" id="UP001197028"/>
    </source>
</evidence>
<protein>
    <submittedName>
        <fullName evidence="2">Type II toxin-antitoxin system RelE/ParE family toxin</fullName>
    </submittedName>
</protein>
<evidence type="ECO:0000256" key="1">
    <source>
        <dbReference type="ARBA" id="ARBA00022649"/>
    </source>
</evidence>
<name>A0ABS5ZSA7_9PROT</name>
<dbReference type="Pfam" id="PF05016">
    <property type="entry name" value="ParE_toxin"/>
    <property type="match status" value="1"/>
</dbReference>
<reference evidence="2 3" key="1">
    <citation type="journal article" date="2021" name="ISME J.">
        <title>Genomic evolution of the class Acidithiobacillia: deep-branching Proteobacteria living in extreme acidic conditions.</title>
        <authorList>
            <person name="Moya-Beltran A."/>
            <person name="Beard S."/>
            <person name="Rojas-Villalobos C."/>
            <person name="Issotta F."/>
            <person name="Gallardo Y."/>
            <person name="Ulloa R."/>
            <person name="Giaveno A."/>
            <person name="Degli Esposti M."/>
            <person name="Johnson D.B."/>
            <person name="Quatrini R."/>
        </authorList>
    </citation>
    <scope>NUCLEOTIDE SEQUENCE [LARGE SCALE GENOMIC DNA]</scope>
    <source>
        <strain evidence="2 3">ATCC 19703</strain>
    </source>
</reference>
<dbReference type="Proteomes" id="UP001197028">
    <property type="component" value="Unassembled WGS sequence"/>
</dbReference>
<comment type="caution">
    <text evidence="2">The sequence shown here is derived from an EMBL/GenBank/DDBJ whole genome shotgun (WGS) entry which is preliminary data.</text>
</comment>
<keyword evidence="3" id="KW-1185">Reference proteome</keyword>
<proteinExistence type="predicted"/>
<keyword evidence="1" id="KW-1277">Toxin-antitoxin system</keyword>
<dbReference type="RefSeq" id="WP_215864428.1">
    <property type="nucleotide sequence ID" value="NZ_JABELD010000109.1"/>
</dbReference>
<organism evidence="2 3">
    <name type="scientific">Acidithiobacillus concretivorus</name>
    <dbReference type="NCBI Taxonomy" id="3063952"/>
    <lineage>
        <taxon>Bacteria</taxon>
        <taxon>Pseudomonadati</taxon>
        <taxon>Pseudomonadota</taxon>
        <taxon>Acidithiobacillia</taxon>
        <taxon>Acidithiobacillales</taxon>
        <taxon>Acidithiobacillaceae</taxon>
        <taxon>Acidithiobacillus</taxon>
    </lineage>
</organism>